<sequence length="165" mass="17903">MPVFSAASDRGPLRSSTAFRITVLKPLIPYSANSHWISTDTSSNSNTRCNADNTINRNSDFVPAQFGSCSPGYRIDQDKCYPCPSGSYTSGQDSSCSLCPRDFYINRKAADSCFPCPDGKKTMIEGADSEDLCVYIDTSGRPLETPSTKLLVLGICAAIFILTAW</sequence>
<dbReference type="AlphaFoldDB" id="A0A8X6RJI6"/>
<evidence type="ECO:0000313" key="2">
    <source>
        <dbReference type="EMBL" id="GFX95750.1"/>
    </source>
</evidence>
<accession>A0A8X6RJI6</accession>
<dbReference type="EMBL" id="BMAU01021188">
    <property type="protein sequence ID" value="GFX95750.1"/>
    <property type="molecule type" value="Genomic_DNA"/>
</dbReference>
<keyword evidence="3" id="KW-1185">Reference proteome</keyword>
<dbReference type="Proteomes" id="UP000887159">
    <property type="component" value="Unassembled WGS sequence"/>
</dbReference>
<dbReference type="InterPro" id="IPR009030">
    <property type="entry name" value="Growth_fac_rcpt_cys_sf"/>
</dbReference>
<organism evidence="2 3">
    <name type="scientific">Trichonephila clavipes</name>
    <name type="common">Golden silk orbweaver</name>
    <name type="synonym">Nephila clavipes</name>
    <dbReference type="NCBI Taxonomy" id="2585209"/>
    <lineage>
        <taxon>Eukaryota</taxon>
        <taxon>Metazoa</taxon>
        <taxon>Ecdysozoa</taxon>
        <taxon>Arthropoda</taxon>
        <taxon>Chelicerata</taxon>
        <taxon>Arachnida</taxon>
        <taxon>Araneae</taxon>
        <taxon>Araneomorphae</taxon>
        <taxon>Entelegynae</taxon>
        <taxon>Araneoidea</taxon>
        <taxon>Nephilidae</taxon>
        <taxon>Trichonephila</taxon>
    </lineage>
</organism>
<evidence type="ECO:0000259" key="1">
    <source>
        <dbReference type="Pfam" id="PF07699"/>
    </source>
</evidence>
<dbReference type="Gene3D" id="2.10.50.10">
    <property type="entry name" value="Tumor Necrosis Factor Receptor, subunit A, domain 2"/>
    <property type="match status" value="1"/>
</dbReference>
<dbReference type="Pfam" id="PF07699">
    <property type="entry name" value="Ephrin_rec_like"/>
    <property type="match status" value="1"/>
</dbReference>
<reference evidence="2" key="1">
    <citation type="submission" date="2020-08" db="EMBL/GenBank/DDBJ databases">
        <title>Multicomponent nature underlies the extraordinary mechanical properties of spider dragline silk.</title>
        <authorList>
            <person name="Kono N."/>
            <person name="Nakamura H."/>
            <person name="Mori M."/>
            <person name="Yoshida Y."/>
            <person name="Ohtoshi R."/>
            <person name="Malay A.D."/>
            <person name="Moran D.A.P."/>
            <person name="Tomita M."/>
            <person name="Numata K."/>
            <person name="Arakawa K."/>
        </authorList>
    </citation>
    <scope>NUCLEOTIDE SEQUENCE</scope>
</reference>
<dbReference type="InterPro" id="IPR011641">
    <property type="entry name" value="Tyr-kin_ephrin_A/B_rcpt-like"/>
</dbReference>
<protein>
    <submittedName>
        <fullName evidence="2">Ephrin_rec_like domain-containing protein</fullName>
    </submittedName>
</protein>
<name>A0A8X6RJI6_TRICX</name>
<proteinExistence type="predicted"/>
<gene>
    <name evidence="2" type="primary">AVEN_207454_1</name>
    <name evidence="2" type="ORF">TNCV_4886761</name>
</gene>
<feature type="domain" description="Tyrosine-protein kinase ephrin type A/B receptor-like" evidence="1">
    <location>
        <begin position="86"/>
        <end position="133"/>
    </location>
</feature>
<dbReference type="SUPFAM" id="SSF57184">
    <property type="entry name" value="Growth factor receptor domain"/>
    <property type="match status" value="1"/>
</dbReference>
<comment type="caution">
    <text evidence="2">The sequence shown here is derived from an EMBL/GenBank/DDBJ whole genome shotgun (WGS) entry which is preliminary data.</text>
</comment>
<evidence type="ECO:0000313" key="3">
    <source>
        <dbReference type="Proteomes" id="UP000887159"/>
    </source>
</evidence>
<dbReference type="SMART" id="SM01411">
    <property type="entry name" value="Ephrin_rec_like"/>
    <property type="match status" value="1"/>
</dbReference>